<reference evidence="2 3" key="1">
    <citation type="submission" date="2016-10" db="EMBL/GenBank/DDBJ databases">
        <title>Complete Genome Sequence of Peptococcaceae strain DCMF.</title>
        <authorList>
            <person name="Edwards R.J."/>
            <person name="Holland S.I."/>
            <person name="Deshpande N.P."/>
            <person name="Wong Y.K."/>
            <person name="Ertan H."/>
            <person name="Manefield M."/>
            <person name="Russell T.L."/>
            <person name="Lee M.J."/>
        </authorList>
    </citation>
    <scope>NUCLEOTIDE SEQUENCE [LARGE SCALE GENOMIC DNA]</scope>
    <source>
        <strain evidence="2 3">DCMF</strain>
    </source>
</reference>
<proteinExistence type="predicted"/>
<evidence type="ECO:0000313" key="3">
    <source>
        <dbReference type="Proteomes" id="UP000323521"/>
    </source>
</evidence>
<feature type="transmembrane region" description="Helical" evidence="1">
    <location>
        <begin position="47"/>
        <end position="67"/>
    </location>
</feature>
<accession>A0A3G1L0T1</accession>
<keyword evidence="1" id="KW-0472">Membrane</keyword>
<dbReference type="KEGG" id="fwa:DCMF_01035"/>
<feature type="transmembrane region" description="Helical" evidence="1">
    <location>
        <begin position="74"/>
        <end position="95"/>
    </location>
</feature>
<dbReference type="AlphaFoldDB" id="A0A3G1L0T1"/>
<feature type="transmembrane region" description="Helical" evidence="1">
    <location>
        <begin position="101"/>
        <end position="121"/>
    </location>
</feature>
<name>A0A3G1L0T1_FORW1</name>
<gene>
    <name evidence="2" type="ORF">DCMF_01035</name>
</gene>
<keyword evidence="1" id="KW-1133">Transmembrane helix</keyword>
<protein>
    <submittedName>
        <fullName evidence="2">Uncharacterized protein</fullName>
    </submittedName>
</protein>
<keyword evidence="1" id="KW-0812">Transmembrane</keyword>
<evidence type="ECO:0000313" key="2">
    <source>
        <dbReference type="EMBL" id="ATW28277.1"/>
    </source>
</evidence>
<dbReference type="EMBL" id="CP017634">
    <property type="protein sequence ID" value="ATW28277.1"/>
    <property type="molecule type" value="Genomic_DNA"/>
</dbReference>
<keyword evidence="3" id="KW-1185">Reference proteome</keyword>
<dbReference type="Proteomes" id="UP000323521">
    <property type="component" value="Chromosome"/>
</dbReference>
<organism evidence="2 3">
    <name type="scientific">Formimonas warabiya</name>
    <dbReference type="NCBI Taxonomy" id="1761012"/>
    <lineage>
        <taxon>Bacteria</taxon>
        <taxon>Bacillati</taxon>
        <taxon>Bacillota</taxon>
        <taxon>Clostridia</taxon>
        <taxon>Eubacteriales</taxon>
        <taxon>Peptococcaceae</taxon>
        <taxon>Candidatus Formimonas</taxon>
    </lineage>
</organism>
<sequence>MFSLSAAALFALVGLVFLFFPDAALIFFNRFSVYFGLPRAPLPGTGFYLILASAYMYLVALLAILMYRYPEQNIYPFLLAQGKLASSVISIYLFLMHQPYLIYFVNFVVDGLIGIAALYLMKMKKTEV</sequence>
<evidence type="ECO:0000256" key="1">
    <source>
        <dbReference type="SAM" id="Phobius"/>
    </source>
</evidence>